<organism evidence="1 2">
    <name type="scientific">Hericium alpestre</name>
    <dbReference type="NCBI Taxonomy" id="135208"/>
    <lineage>
        <taxon>Eukaryota</taxon>
        <taxon>Fungi</taxon>
        <taxon>Dikarya</taxon>
        <taxon>Basidiomycota</taxon>
        <taxon>Agaricomycotina</taxon>
        <taxon>Agaricomycetes</taxon>
        <taxon>Russulales</taxon>
        <taxon>Hericiaceae</taxon>
        <taxon>Hericium</taxon>
    </lineage>
</organism>
<dbReference type="Proteomes" id="UP000298061">
    <property type="component" value="Unassembled WGS sequence"/>
</dbReference>
<evidence type="ECO:0000313" key="2">
    <source>
        <dbReference type="Proteomes" id="UP000298061"/>
    </source>
</evidence>
<dbReference type="InterPro" id="IPR029058">
    <property type="entry name" value="AB_hydrolase_fold"/>
</dbReference>
<dbReference type="AlphaFoldDB" id="A0A4Y9ZLZ6"/>
<accession>A0A4Y9ZLZ6</accession>
<reference evidence="1 2" key="1">
    <citation type="submission" date="2019-02" db="EMBL/GenBank/DDBJ databases">
        <title>Genome sequencing of the rare red list fungi Hericium alpestre (H. flagellum).</title>
        <authorList>
            <person name="Buettner E."/>
            <person name="Kellner H."/>
        </authorList>
    </citation>
    <scope>NUCLEOTIDE SEQUENCE [LARGE SCALE GENOMIC DNA]</scope>
    <source>
        <strain evidence="1 2">DSM 108284</strain>
    </source>
</reference>
<dbReference type="SUPFAM" id="SSF53474">
    <property type="entry name" value="alpha/beta-Hydrolases"/>
    <property type="match status" value="1"/>
</dbReference>
<protein>
    <recommendedName>
        <fullName evidence="3">Peptidase S9 prolyl oligopeptidase catalytic domain-containing protein</fullName>
    </recommendedName>
</protein>
<dbReference type="Gene3D" id="3.40.50.1820">
    <property type="entry name" value="alpha/beta hydrolase"/>
    <property type="match status" value="1"/>
</dbReference>
<evidence type="ECO:0000313" key="1">
    <source>
        <dbReference type="EMBL" id="TFY75802.1"/>
    </source>
</evidence>
<evidence type="ECO:0008006" key="3">
    <source>
        <dbReference type="Google" id="ProtNLM"/>
    </source>
</evidence>
<sequence length="314" mass="35318">MSTPARISTKISIAHPLETGAVLVGVLEQLEPDQPTKGRKIALILHGNYGCGHTLSLRLRRRILILHMLMRITIRHKDYVFQKDLAQRLPLDSFRFDFRGNFESSGKYVSCGFVEDMQDIELVAEHLATVFGYDVALVVAHSRGAMAAFAWLCTSERGRPVPALVNASARYRMDMMSALAAKYSASFAEKGYYDDEVVIARQRVTKRIWPADFAKGPAWDAGIVRTQFPAHTDVLTVHGMKDPAVPPYDAFIYAQILGARAPGTHNLYFIEDADHNFQGHRGEVVDAILQWWELHTQRRLKTGVWQTEPAKGKL</sequence>
<gene>
    <name evidence="1" type="ORF">EWM64_g8210</name>
</gene>
<dbReference type="PANTHER" id="PTHR42886:SF53">
    <property type="entry name" value="ALPHA_BETA-HYDROLASES SUPERFAMILY PROTEIN"/>
    <property type="match status" value="1"/>
</dbReference>
<dbReference type="STRING" id="135208.A0A4Y9ZLZ6"/>
<proteinExistence type="predicted"/>
<dbReference type="PANTHER" id="PTHR42886">
    <property type="entry name" value="RE40534P-RELATED"/>
    <property type="match status" value="1"/>
</dbReference>
<keyword evidence="2" id="KW-1185">Reference proteome</keyword>
<comment type="caution">
    <text evidence="1">The sequence shown here is derived from an EMBL/GenBank/DDBJ whole genome shotgun (WGS) entry which is preliminary data.</text>
</comment>
<dbReference type="OrthoDB" id="9988524at2759"/>
<dbReference type="EMBL" id="SFCI01001424">
    <property type="protein sequence ID" value="TFY75802.1"/>
    <property type="molecule type" value="Genomic_DNA"/>
</dbReference>
<name>A0A4Y9ZLZ6_9AGAM</name>